<gene>
    <name evidence="2" type="ORF">GGR00_001298</name>
</gene>
<organism evidence="2 3">
    <name type="scientific">Aminobacter aganoensis</name>
    <dbReference type="NCBI Taxonomy" id="83264"/>
    <lineage>
        <taxon>Bacteria</taxon>
        <taxon>Pseudomonadati</taxon>
        <taxon>Pseudomonadota</taxon>
        <taxon>Alphaproteobacteria</taxon>
        <taxon>Hyphomicrobiales</taxon>
        <taxon>Phyllobacteriaceae</taxon>
        <taxon>Aminobacter</taxon>
    </lineage>
</organism>
<feature type="region of interest" description="Disordered" evidence="1">
    <location>
        <begin position="218"/>
        <end position="269"/>
    </location>
</feature>
<comment type="caution">
    <text evidence="2">The sequence shown here is derived from an EMBL/GenBank/DDBJ whole genome shotgun (WGS) entry which is preliminary data.</text>
</comment>
<dbReference type="RefSeq" id="WP_184698629.1">
    <property type="nucleotide sequence ID" value="NZ_BAABEG010000001.1"/>
</dbReference>
<evidence type="ECO:0000313" key="2">
    <source>
        <dbReference type="EMBL" id="MBB6353530.1"/>
    </source>
</evidence>
<protein>
    <submittedName>
        <fullName evidence="2">Uncharacterized protein</fullName>
    </submittedName>
</protein>
<proteinExistence type="predicted"/>
<dbReference type="AlphaFoldDB" id="A0A7X0F5U0"/>
<reference evidence="2 3" key="1">
    <citation type="submission" date="2020-08" db="EMBL/GenBank/DDBJ databases">
        <title>Genomic Encyclopedia of Type Strains, Phase IV (KMG-IV): sequencing the most valuable type-strain genomes for metagenomic binning, comparative biology and taxonomic classification.</title>
        <authorList>
            <person name="Goeker M."/>
        </authorList>
    </citation>
    <scope>NUCLEOTIDE SEQUENCE [LARGE SCALE GENOMIC DNA]</scope>
    <source>
        <strain evidence="2 3">DSM 7051</strain>
    </source>
</reference>
<accession>A0A7X0F5U0</accession>
<feature type="compositionally biased region" description="Basic and acidic residues" evidence="1">
    <location>
        <begin position="221"/>
        <end position="248"/>
    </location>
</feature>
<evidence type="ECO:0000256" key="1">
    <source>
        <dbReference type="SAM" id="MobiDB-lite"/>
    </source>
</evidence>
<dbReference type="Proteomes" id="UP000536262">
    <property type="component" value="Unassembled WGS sequence"/>
</dbReference>
<sequence>MNAHFPPQYAWYFKALAMAGDCGELTRSQLSTLGISEGDPQPGFYRKRTHKDGPFVPVAIWNTEGGMVALVGGTAADPANVWSFCARHPISEATYNAVDAGANWPDADPVVAEQIAPAGHNSGAVDEAEALRDQIDAARKGVDAYKVIADDETLAKAQSLRSRLNELSGEADKKREDLKRPHLDAGRDIDKKWQPLVKSAKEGADEIRKAMSAYETAKLQRQREAERKAEAERRAAEEARKAAEKTEEAFDPVDEPATPEPVTSAAPAPIKGSYGRAASVSVINVVTAITDQAALYEFLKDHPDLKNCMFDLAKRAVARGHTVPGVSVEEQAKVA</sequence>
<name>A0A7X0F5U0_9HYPH</name>
<dbReference type="EMBL" id="JACHOU010000002">
    <property type="protein sequence ID" value="MBB6353530.1"/>
    <property type="molecule type" value="Genomic_DNA"/>
</dbReference>
<evidence type="ECO:0000313" key="3">
    <source>
        <dbReference type="Proteomes" id="UP000536262"/>
    </source>
</evidence>
<keyword evidence="3" id="KW-1185">Reference proteome</keyword>